<proteinExistence type="predicted"/>
<dbReference type="EMBL" id="AP014862">
    <property type="protein sequence ID" value="BAU75279.1"/>
    <property type="molecule type" value="Genomic_DNA"/>
</dbReference>
<evidence type="ECO:0000313" key="3">
    <source>
        <dbReference type="Proteomes" id="UP000218554"/>
    </source>
</evidence>
<gene>
    <name evidence="2" type="ORF">KF707C_35910</name>
</gene>
<feature type="region of interest" description="Disordered" evidence="1">
    <location>
        <begin position="1"/>
        <end position="46"/>
    </location>
</feature>
<dbReference type="AlphaFoldDB" id="A0AAD1C4D1"/>
<dbReference type="RefSeq" id="WP_003449136.1">
    <property type="nucleotide sequence ID" value="NZ_AJMR01000057.1"/>
</dbReference>
<reference evidence="2 3" key="2">
    <citation type="journal article" date="2017" name="Int. J. Syst. Evol. Microbiol.">
        <title>Pseudomonas furukawaii sp. nov., a polychlorinated biphenyl-degrading bacterium isolated from biphenyl-contaminated soil in Japan.</title>
        <authorList>
            <person name="Kimura N."/>
            <person name="Watanabe T."/>
            <person name="Suenaga H."/>
            <person name="Fujihara H."/>
            <person name="Futagami T."/>
            <person name="Goto M."/>
            <person name="Hanada S."/>
            <person name="Hirose J."/>
        </authorList>
    </citation>
    <scope>NUCLEOTIDE SEQUENCE [LARGE SCALE GENOMIC DNA]</scope>
    <source>
        <strain evidence="3">DSM 10086 / NBRC 110670 / KF707</strain>
    </source>
</reference>
<sequence length="46" mass="5155">MPVSAPIRLPSPEQSAPPAAPVPYQLPLPFPPREQLRPLLAHRRQH</sequence>
<name>A0AAD1C4D1_METFU</name>
<organism evidence="2 3">
    <name type="scientific">Metapseudomonas furukawaii</name>
    <name type="common">Pseudomonas furukawaii</name>
    <dbReference type="NCBI Taxonomy" id="1149133"/>
    <lineage>
        <taxon>Bacteria</taxon>
        <taxon>Pseudomonadati</taxon>
        <taxon>Pseudomonadota</taxon>
        <taxon>Gammaproteobacteria</taxon>
        <taxon>Pseudomonadales</taxon>
        <taxon>Pseudomonadaceae</taxon>
        <taxon>Metapseudomonas</taxon>
    </lineage>
</organism>
<keyword evidence="3" id="KW-1185">Reference proteome</keyword>
<feature type="compositionally biased region" description="Pro residues" evidence="1">
    <location>
        <begin position="18"/>
        <end position="32"/>
    </location>
</feature>
<dbReference type="KEGG" id="pfuw:KF707C_35910"/>
<protein>
    <submittedName>
        <fullName evidence="2">Uncharacterized protein</fullName>
    </submittedName>
</protein>
<evidence type="ECO:0000313" key="2">
    <source>
        <dbReference type="EMBL" id="BAU75279.1"/>
    </source>
</evidence>
<dbReference type="Proteomes" id="UP000218554">
    <property type="component" value="Chromosome"/>
</dbReference>
<evidence type="ECO:0000256" key="1">
    <source>
        <dbReference type="SAM" id="MobiDB-lite"/>
    </source>
</evidence>
<accession>A0AAD1C4D1</accession>
<reference evidence="3" key="1">
    <citation type="submission" date="2015-05" db="EMBL/GenBank/DDBJ databases">
        <title>Draft genome sequencing of a biphenyl-degrading bacterium, Pseudomonas balearica KF707 (=NBRC110670).</title>
        <authorList>
            <person name="Kimura N."/>
            <person name="Hirose J."/>
            <person name="Watanabe T."/>
            <person name="Suenaga H."/>
            <person name="Fujihara H."/>
            <person name="Noguchi M."/>
            <person name="Hashimoto M."/>
            <person name="Shimodaira J."/>
            <person name="Tsuchikane K."/>
            <person name="Hosoyama A."/>
            <person name="Yamazoe A."/>
            <person name="Fujita N."/>
            <person name="Furukawa K."/>
        </authorList>
    </citation>
    <scope>NUCLEOTIDE SEQUENCE [LARGE SCALE GENOMIC DNA]</scope>
    <source>
        <strain evidence="3">DSM 10086 / NBRC 110670 / KF707</strain>
    </source>
</reference>